<protein>
    <submittedName>
        <fullName evidence="1">Uncharacterized protein</fullName>
    </submittedName>
</protein>
<proteinExistence type="predicted"/>
<dbReference type="Proteomes" id="UP000550707">
    <property type="component" value="Unassembled WGS sequence"/>
</dbReference>
<reference evidence="1 2" key="1">
    <citation type="journal article" date="2020" name="Nature">
        <title>Six reference-quality genomes reveal evolution of bat adaptations.</title>
        <authorList>
            <person name="Jebb D."/>
            <person name="Huang Z."/>
            <person name="Pippel M."/>
            <person name="Hughes G.M."/>
            <person name="Lavrichenko K."/>
            <person name="Devanna P."/>
            <person name="Winkler S."/>
            <person name="Jermiin L.S."/>
            <person name="Skirmuntt E.C."/>
            <person name="Katzourakis A."/>
            <person name="Burkitt-Gray L."/>
            <person name="Ray D.A."/>
            <person name="Sullivan K.A.M."/>
            <person name="Roscito J.G."/>
            <person name="Kirilenko B.M."/>
            <person name="Davalos L.M."/>
            <person name="Corthals A.P."/>
            <person name="Power M.L."/>
            <person name="Jones G."/>
            <person name="Ransome R.D."/>
            <person name="Dechmann D.K.N."/>
            <person name="Locatelli A.G."/>
            <person name="Puechmaille S.J."/>
            <person name="Fedrigo O."/>
            <person name="Jarvis E.D."/>
            <person name="Hiller M."/>
            <person name="Vernes S.C."/>
            <person name="Myers E.W."/>
            <person name="Teeling E.C."/>
        </authorList>
    </citation>
    <scope>NUCLEOTIDE SEQUENCE [LARGE SCALE GENOMIC DNA]</scope>
    <source>
        <strain evidence="1">MMolMol1</strain>
        <tissue evidence="1">Muscle</tissue>
    </source>
</reference>
<gene>
    <name evidence="1" type="ORF">HJG59_008570</name>
</gene>
<organism evidence="1 2">
    <name type="scientific">Molossus molossus</name>
    <name type="common">Pallas' mastiff bat</name>
    <name type="synonym">Vespertilio molossus</name>
    <dbReference type="NCBI Taxonomy" id="27622"/>
    <lineage>
        <taxon>Eukaryota</taxon>
        <taxon>Metazoa</taxon>
        <taxon>Chordata</taxon>
        <taxon>Craniata</taxon>
        <taxon>Vertebrata</taxon>
        <taxon>Euteleostomi</taxon>
        <taxon>Mammalia</taxon>
        <taxon>Eutheria</taxon>
        <taxon>Laurasiatheria</taxon>
        <taxon>Chiroptera</taxon>
        <taxon>Yangochiroptera</taxon>
        <taxon>Molossidae</taxon>
        <taxon>Molossus</taxon>
    </lineage>
</organism>
<sequence>MTCLGFEPKSLDSKTSHHSSTPVACQVLRPGRADVSASFLCERSPELGRDSAPPPVLELPVFFLLSLRTPTKVGLPFTSRGSTRSLASVGRERNRKGSLQPNFGNHLGRSCCWCLSLFNSLVRSFVHSTDVCAEAAECRALFRVLGYSGERDSKGLLGRSVHPRVRRDEPVSEEHSAGLGRKWEGAVTERSWQEAGARSAWIRC</sequence>
<comment type="caution">
    <text evidence="1">The sequence shown here is derived from an EMBL/GenBank/DDBJ whole genome shotgun (WGS) entry which is preliminary data.</text>
</comment>
<dbReference type="InParanoid" id="A0A7J8F9C9"/>
<keyword evidence="2" id="KW-1185">Reference proteome</keyword>
<dbReference type="AlphaFoldDB" id="A0A7J8F9C9"/>
<dbReference type="EMBL" id="JACASF010000012">
    <property type="protein sequence ID" value="KAF6444270.1"/>
    <property type="molecule type" value="Genomic_DNA"/>
</dbReference>
<evidence type="ECO:0000313" key="2">
    <source>
        <dbReference type="Proteomes" id="UP000550707"/>
    </source>
</evidence>
<name>A0A7J8F9C9_MOLMO</name>
<evidence type="ECO:0000313" key="1">
    <source>
        <dbReference type="EMBL" id="KAF6444270.1"/>
    </source>
</evidence>
<accession>A0A7J8F9C9</accession>